<dbReference type="Proteomes" id="UP000242146">
    <property type="component" value="Unassembled WGS sequence"/>
</dbReference>
<evidence type="ECO:0000313" key="8">
    <source>
        <dbReference type="Proteomes" id="UP000242146"/>
    </source>
</evidence>
<dbReference type="OrthoDB" id="546434at2759"/>
<feature type="domain" description="N-terminal Ras-GEF" evidence="6">
    <location>
        <begin position="703"/>
        <end position="832"/>
    </location>
</feature>
<dbReference type="Pfam" id="PF25006">
    <property type="entry name" value="DUF7783"/>
    <property type="match status" value="1"/>
</dbReference>
<evidence type="ECO:0000259" key="6">
    <source>
        <dbReference type="PROSITE" id="PS50212"/>
    </source>
</evidence>
<dbReference type="InterPro" id="IPR056685">
    <property type="entry name" value="DUF7783"/>
</dbReference>
<reference evidence="7 8" key="1">
    <citation type="submission" date="2016-07" db="EMBL/GenBank/DDBJ databases">
        <title>Pervasive Adenine N6-methylation of Active Genes in Fungi.</title>
        <authorList>
            <consortium name="DOE Joint Genome Institute"/>
            <person name="Mondo S.J."/>
            <person name="Dannebaum R.O."/>
            <person name="Kuo R.C."/>
            <person name="Labutti K."/>
            <person name="Haridas S."/>
            <person name="Kuo A."/>
            <person name="Salamov A."/>
            <person name="Ahrendt S.R."/>
            <person name="Lipzen A."/>
            <person name="Sullivan W."/>
            <person name="Andreopoulos W.B."/>
            <person name="Clum A."/>
            <person name="Lindquist E."/>
            <person name="Daum C."/>
            <person name="Ramamoorthy G.K."/>
            <person name="Gryganskyi A."/>
            <person name="Culley D."/>
            <person name="Magnuson J.K."/>
            <person name="James T.Y."/>
            <person name="O'Malley M.A."/>
            <person name="Stajich J.E."/>
            <person name="Spatafora J.W."/>
            <person name="Visel A."/>
            <person name="Grigoriev I.V."/>
        </authorList>
    </citation>
    <scope>NUCLEOTIDE SEQUENCE [LARGE SCALE GENOMIC DNA]</scope>
    <source>
        <strain evidence="7 8">NRRL 3301</strain>
    </source>
</reference>
<dbReference type="Gene3D" id="1.10.840.10">
    <property type="entry name" value="Ras guanine-nucleotide exchange factors catalytic domain"/>
    <property type="match status" value="1"/>
</dbReference>
<dbReference type="InterPro" id="IPR036964">
    <property type="entry name" value="RASGEF_cat_dom_sf"/>
</dbReference>
<feature type="region of interest" description="Disordered" evidence="3">
    <location>
        <begin position="585"/>
        <end position="655"/>
    </location>
</feature>
<dbReference type="EMBL" id="MCGT01000017">
    <property type="protein sequence ID" value="ORX52680.1"/>
    <property type="molecule type" value="Genomic_DNA"/>
</dbReference>
<dbReference type="Pfam" id="PF00617">
    <property type="entry name" value="RasGEF"/>
    <property type="match status" value="1"/>
</dbReference>
<keyword evidence="8" id="KW-1185">Reference proteome</keyword>
<proteinExistence type="predicted"/>
<dbReference type="GO" id="GO:0005886">
    <property type="term" value="C:plasma membrane"/>
    <property type="evidence" value="ECO:0007669"/>
    <property type="project" value="TreeGrafter"/>
</dbReference>
<dbReference type="InterPro" id="IPR000651">
    <property type="entry name" value="Ras-like_Gua-exchang_fac_N"/>
</dbReference>
<dbReference type="SMART" id="SM00229">
    <property type="entry name" value="RasGEFN"/>
    <property type="match status" value="1"/>
</dbReference>
<dbReference type="PROSITE" id="PS50020">
    <property type="entry name" value="WW_DOMAIN_2"/>
    <property type="match status" value="2"/>
</dbReference>
<dbReference type="Pfam" id="PF00397">
    <property type="entry name" value="WW"/>
    <property type="match status" value="1"/>
</dbReference>
<feature type="compositionally biased region" description="Polar residues" evidence="3">
    <location>
        <begin position="613"/>
        <end position="636"/>
    </location>
</feature>
<dbReference type="SMART" id="SM00456">
    <property type="entry name" value="WW"/>
    <property type="match status" value="2"/>
</dbReference>
<dbReference type="PANTHER" id="PTHR23113">
    <property type="entry name" value="GUANINE NUCLEOTIDE EXCHANGE FACTOR"/>
    <property type="match status" value="1"/>
</dbReference>
<protein>
    <submittedName>
        <fullName evidence="7">Ras GEF</fullName>
    </submittedName>
</protein>
<organism evidence="7 8">
    <name type="scientific">Hesseltinella vesiculosa</name>
    <dbReference type="NCBI Taxonomy" id="101127"/>
    <lineage>
        <taxon>Eukaryota</taxon>
        <taxon>Fungi</taxon>
        <taxon>Fungi incertae sedis</taxon>
        <taxon>Mucoromycota</taxon>
        <taxon>Mucoromycotina</taxon>
        <taxon>Mucoromycetes</taxon>
        <taxon>Mucorales</taxon>
        <taxon>Cunninghamellaceae</taxon>
        <taxon>Hesseltinella</taxon>
    </lineage>
</organism>
<feature type="domain" description="WW" evidence="5">
    <location>
        <begin position="118"/>
        <end position="151"/>
    </location>
</feature>
<dbReference type="CDD" id="cd00155">
    <property type="entry name" value="RasGEF"/>
    <property type="match status" value="1"/>
</dbReference>
<dbReference type="Gene3D" id="1.20.870.10">
    <property type="entry name" value="Son of sevenless (SoS) protein Chain: S domain 1"/>
    <property type="match status" value="1"/>
</dbReference>
<name>A0A1X2GFJ9_9FUNG</name>
<gene>
    <name evidence="7" type="ORF">DM01DRAFT_302294</name>
</gene>
<evidence type="ECO:0000256" key="2">
    <source>
        <dbReference type="PROSITE-ProRule" id="PRU00168"/>
    </source>
</evidence>
<dbReference type="PROSITE" id="PS00720">
    <property type="entry name" value="RASGEF"/>
    <property type="match status" value="1"/>
</dbReference>
<feature type="region of interest" description="Disordered" evidence="3">
    <location>
        <begin position="101"/>
        <end position="121"/>
    </location>
</feature>
<dbReference type="PANTHER" id="PTHR23113:SF368">
    <property type="entry name" value="CELL DIVISION CONTROL PROTEIN 25"/>
    <property type="match status" value="1"/>
</dbReference>
<dbReference type="AlphaFoldDB" id="A0A1X2GFJ9"/>
<evidence type="ECO:0000259" key="5">
    <source>
        <dbReference type="PROSITE" id="PS50020"/>
    </source>
</evidence>
<evidence type="ECO:0000259" key="4">
    <source>
        <dbReference type="PROSITE" id="PS50009"/>
    </source>
</evidence>
<evidence type="ECO:0000256" key="1">
    <source>
        <dbReference type="ARBA" id="ARBA00022658"/>
    </source>
</evidence>
<dbReference type="CDD" id="cd00201">
    <property type="entry name" value="WW"/>
    <property type="match status" value="1"/>
</dbReference>
<dbReference type="SUPFAM" id="SSF51045">
    <property type="entry name" value="WW domain"/>
    <property type="match status" value="1"/>
</dbReference>
<dbReference type="InterPro" id="IPR001202">
    <property type="entry name" value="WW_dom"/>
</dbReference>
<dbReference type="InterPro" id="IPR019804">
    <property type="entry name" value="Ras_G-nucl-exch_fac_CS"/>
</dbReference>
<feature type="domain" description="WW" evidence="5">
    <location>
        <begin position="34"/>
        <end position="68"/>
    </location>
</feature>
<sequence length="1127" mass="128029">MDPIPRNKQHSVPLQKNPQFRLSLPYDHGLEDSEQLPAHWIMETTEDGSDIYYYNEITGEMRAEPPQAPPQLPQFLDSPVPSHQLALSDIDPFEPILENELDQDEPAPPAQHAEMTEDVLPPNWVKRTNHQGRVYYCNLVTQETTWHIEEIDPIDGHLMPMHNEQRNTTPTPSSRVDHDKDQHHNHESDDKPDDELTWATLAAHIASSIHNLNQCIKQGQDQWINKYTNQVINAIRTILLASGTIDKDSPYLRTNSTLRAYHRTMIASLSKVKLTAILCDAHRQQHQAAQQMSQQHLYPQAAASVGRPSLPAVAGPATSADPKNKLLAETNDLLVSVRNFVSTCQDIDVTLEKIDPHIIADGADEAPFSAVLSRRKTDQAKYALQPDLAENLDVYATNMHESIESITACLRDHAPVLPPSSRDAAEERYQFSTRVFAQFRNFSSQTGQFLGLLDDIDYGTVVDHELLEALARNKQRLSDGLGRLFCHLQGLTSLDEDLSKTLRLVDDHVQAIHQPIRTICDCITVMAELNERSMLKPVNGISVHPHQEHDSDVDNELLSPMRLPMPTEDDDDMHLDGSVFSRGMSYRTDLTEPSTKSMDLTAKKTKTLKKASIDTTASKKSSPGKTTSVVSASSHLLGSKESLAPPGPDIFNDEDNKSSTKLKKFFGQDVPPPSPTRKPTPSMAERPLFLGYDYDDSDVAFNMEGGVKGGTLAALVERLTLHDYLDMNFNNTFLLTYRSFCTSSDLLDLLEARYSLTPPTDLSEDDLEMWRQKKLKLVRLRVFNVLKNWLEIYYNEEDHVILGRLMAFTDTVIRSTLSFSTDQLERLIKKRMENVELDVGGLKKLVWTPQPMPQSILPRNPKKFKLLDLDAIELARQLTIMDFKMYSSIRPIECLDKAWSRDNDENGQPVAVNIRASIEYCNQVTSWVSDAILSQSDIKKRSNLIKFWVQVAERCRELNNFNTCMAILSAFDNSSVGRLKRTWEMVGARTNQILSHIRKIMGANRNFSEYRQLIHSVNPPCIPFLGIYLQDLTFIEDGNGNVIKGPNSHELINFAKREKTAEVIREIQQYQTLFYKLSSVEEIQEFIRLNLQSTRDEDQLYKESLKLEPREREDEKITRLLQESGFL</sequence>
<dbReference type="Gene3D" id="2.20.70.10">
    <property type="match status" value="2"/>
</dbReference>
<keyword evidence="1 2" id="KW-0344">Guanine-nucleotide releasing factor</keyword>
<feature type="compositionally biased region" description="Polar residues" evidence="3">
    <location>
        <begin position="10"/>
        <end position="20"/>
    </location>
</feature>
<dbReference type="InterPro" id="IPR008937">
    <property type="entry name" value="Ras-like_GEF"/>
</dbReference>
<feature type="domain" description="Ras-GEF" evidence="4">
    <location>
        <begin position="870"/>
        <end position="1110"/>
    </location>
</feature>
<dbReference type="SMART" id="SM00147">
    <property type="entry name" value="RasGEF"/>
    <property type="match status" value="1"/>
</dbReference>
<feature type="region of interest" description="Disordered" evidence="3">
    <location>
        <begin position="664"/>
        <end position="683"/>
    </location>
</feature>
<dbReference type="InterPro" id="IPR001895">
    <property type="entry name" value="RASGEF_cat_dom"/>
</dbReference>
<dbReference type="Pfam" id="PF00618">
    <property type="entry name" value="RasGEF_N"/>
    <property type="match status" value="1"/>
</dbReference>
<dbReference type="SUPFAM" id="SSF48366">
    <property type="entry name" value="Ras GEF"/>
    <property type="match status" value="1"/>
</dbReference>
<dbReference type="STRING" id="101127.A0A1X2GFJ9"/>
<dbReference type="InterPro" id="IPR023578">
    <property type="entry name" value="Ras_GEF_dom_sf"/>
</dbReference>
<dbReference type="InterPro" id="IPR036020">
    <property type="entry name" value="WW_dom_sf"/>
</dbReference>
<dbReference type="CDD" id="cd06224">
    <property type="entry name" value="REM"/>
    <property type="match status" value="1"/>
</dbReference>
<dbReference type="PROSITE" id="PS50009">
    <property type="entry name" value="RASGEF_CAT"/>
    <property type="match status" value="1"/>
</dbReference>
<accession>A0A1X2GFJ9</accession>
<dbReference type="GO" id="GO:0005085">
    <property type="term" value="F:guanyl-nucleotide exchange factor activity"/>
    <property type="evidence" value="ECO:0007669"/>
    <property type="project" value="UniProtKB-KW"/>
</dbReference>
<feature type="compositionally biased region" description="Basic and acidic residues" evidence="3">
    <location>
        <begin position="175"/>
        <end position="189"/>
    </location>
</feature>
<feature type="region of interest" description="Disordered" evidence="3">
    <location>
        <begin position="158"/>
        <end position="193"/>
    </location>
</feature>
<evidence type="ECO:0000256" key="3">
    <source>
        <dbReference type="SAM" id="MobiDB-lite"/>
    </source>
</evidence>
<evidence type="ECO:0000313" key="7">
    <source>
        <dbReference type="EMBL" id="ORX52680.1"/>
    </source>
</evidence>
<dbReference type="PROSITE" id="PS50212">
    <property type="entry name" value="RASGEF_NTER"/>
    <property type="match status" value="1"/>
</dbReference>
<dbReference type="GO" id="GO:0007265">
    <property type="term" value="P:Ras protein signal transduction"/>
    <property type="evidence" value="ECO:0007669"/>
    <property type="project" value="TreeGrafter"/>
</dbReference>
<feature type="region of interest" description="Disordered" evidence="3">
    <location>
        <begin position="1"/>
        <end position="20"/>
    </location>
</feature>
<comment type="caution">
    <text evidence="7">The sequence shown here is derived from an EMBL/GenBank/DDBJ whole genome shotgun (WGS) entry which is preliminary data.</text>
</comment>